<name>A0AAV5CQB8_ELECO</name>
<evidence type="ECO:0000313" key="6">
    <source>
        <dbReference type="Proteomes" id="UP001054889"/>
    </source>
</evidence>
<dbReference type="GO" id="GO:0003676">
    <property type="term" value="F:nucleic acid binding"/>
    <property type="evidence" value="ECO:0007669"/>
    <property type="project" value="InterPro"/>
</dbReference>
<dbReference type="EMBL" id="BQKI01000008">
    <property type="protein sequence ID" value="GJN00491.1"/>
    <property type="molecule type" value="Genomic_DNA"/>
</dbReference>
<dbReference type="InterPro" id="IPR038538">
    <property type="entry name" value="MTERF_sf"/>
</dbReference>
<dbReference type="GO" id="GO:0006353">
    <property type="term" value="P:DNA-templated transcription termination"/>
    <property type="evidence" value="ECO:0007669"/>
    <property type="project" value="UniProtKB-KW"/>
</dbReference>
<dbReference type="FunFam" id="1.25.70.10:FF:000001">
    <property type="entry name" value="Mitochondrial transcription termination factor-like"/>
    <property type="match status" value="1"/>
</dbReference>
<dbReference type="EMBL" id="BQKI01000008">
    <property type="protein sequence ID" value="GJN00259.1"/>
    <property type="molecule type" value="Genomic_DNA"/>
</dbReference>
<keyword evidence="3" id="KW-0809">Transit peptide</keyword>
<dbReference type="AlphaFoldDB" id="A0AAV5CQB8"/>
<dbReference type="InterPro" id="IPR003690">
    <property type="entry name" value="MTERF"/>
</dbReference>
<gene>
    <name evidence="4" type="primary">ga17430</name>
    <name evidence="5" type="synonym">ga17677</name>
    <name evidence="4" type="ORF">PR202_ga17430</name>
    <name evidence="5" type="ORF">PR202_ga17677</name>
</gene>
<evidence type="ECO:0000256" key="3">
    <source>
        <dbReference type="ARBA" id="ARBA00022946"/>
    </source>
</evidence>
<dbReference type="Gene3D" id="1.25.70.10">
    <property type="entry name" value="Transcription termination factor 3, mitochondrial"/>
    <property type="match status" value="1"/>
</dbReference>
<evidence type="ECO:0000313" key="4">
    <source>
        <dbReference type="EMBL" id="GJN00259.1"/>
    </source>
</evidence>
<sequence length="394" mass="44119">MIRHFRARILSHFLHSPCPCHAPASRIPPLFSPQRLLSATASTISPKPFAVEEYLVATCGLTQAQALKASKKLSRLKSPCNPDTVLSFLSDLGVPPSDIAALVAVDPHVLYASVKKNLSPRVKELSDLGLSRSQIARLVPLAPFSFRTSAFSRKVSFWLSVFDGSFEVLLRAQSWNSALLGCSIEKVAVPNVAFLQQCGISVSKVANLNLFSSRLFTLKLKSLQEAAERVEEFGIKCGSPMFRYAFAMMAFMDKEDVIEKIRLLQKIGFSQDDVLVIVRKAPLVLRLSEERIRRSVHFLTRDVGLEAAYIAQRPALFMYSLEKRLLPWYFLLKVLSENGLLNVELSYYYTAVLSEKMFVQKFVLPYKDRVPDLTDDYASMCSGKDLQGAVLNKI</sequence>
<reference evidence="4" key="2">
    <citation type="submission" date="2021-12" db="EMBL/GenBank/DDBJ databases">
        <title>Resequencing data analysis of finger millet.</title>
        <authorList>
            <person name="Hatakeyama M."/>
            <person name="Aluri S."/>
            <person name="Balachadran M.T."/>
            <person name="Sivarajan S.R."/>
            <person name="Poveda L."/>
            <person name="Shimizu-Inatsugi R."/>
            <person name="Schlapbach R."/>
            <person name="Sreeman S.M."/>
            <person name="Shimizu K.K."/>
        </authorList>
    </citation>
    <scope>NUCLEOTIDE SEQUENCE</scope>
</reference>
<dbReference type="Pfam" id="PF02536">
    <property type="entry name" value="mTERF"/>
    <property type="match status" value="2"/>
</dbReference>
<proteinExistence type="inferred from homology"/>
<comment type="similarity">
    <text evidence="1">Belongs to the mTERF family.</text>
</comment>
<dbReference type="SMART" id="SM00733">
    <property type="entry name" value="Mterf"/>
    <property type="match status" value="5"/>
</dbReference>
<keyword evidence="6" id="KW-1185">Reference proteome</keyword>
<keyword evidence="2" id="KW-0804">Transcription</keyword>
<dbReference type="PANTHER" id="PTHR13068">
    <property type="entry name" value="CGI-12 PROTEIN-RELATED"/>
    <property type="match status" value="1"/>
</dbReference>
<comment type="caution">
    <text evidence="4">The sequence shown here is derived from an EMBL/GenBank/DDBJ whole genome shotgun (WGS) entry which is preliminary data.</text>
</comment>
<keyword evidence="2" id="KW-0806">Transcription termination</keyword>
<dbReference type="Proteomes" id="UP001054889">
    <property type="component" value="Unassembled WGS sequence"/>
</dbReference>
<evidence type="ECO:0000256" key="1">
    <source>
        <dbReference type="ARBA" id="ARBA00007692"/>
    </source>
</evidence>
<protein>
    <submittedName>
        <fullName evidence="4">Uncharacterized protein</fullName>
    </submittedName>
</protein>
<dbReference type="PANTHER" id="PTHR13068:SF83">
    <property type="entry name" value="OS06G0224500 PROTEIN"/>
    <property type="match status" value="1"/>
</dbReference>
<evidence type="ECO:0000256" key="2">
    <source>
        <dbReference type="ARBA" id="ARBA00022472"/>
    </source>
</evidence>
<keyword evidence="2" id="KW-0805">Transcription regulation</keyword>
<organism evidence="4 6">
    <name type="scientific">Eleusine coracana subsp. coracana</name>
    <dbReference type="NCBI Taxonomy" id="191504"/>
    <lineage>
        <taxon>Eukaryota</taxon>
        <taxon>Viridiplantae</taxon>
        <taxon>Streptophyta</taxon>
        <taxon>Embryophyta</taxon>
        <taxon>Tracheophyta</taxon>
        <taxon>Spermatophyta</taxon>
        <taxon>Magnoliopsida</taxon>
        <taxon>Liliopsida</taxon>
        <taxon>Poales</taxon>
        <taxon>Poaceae</taxon>
        <taxon>PACMAD clade</taxon>
        <taxon>Chloridoideae</taxon>
        <taxon>Cynodonteae</taxon>
        <taxon>Eleusininae</taxon>
        <taxon>Eleusine</taxon>
    </lineage>
</organism>
<reference evidence="4" key="1">
    <citation type="journal article" date="2018" name="DNA Res.">
        <title>Multiple hybrid de novo genome assembly of finger millet, an orphan allotetraploid crop.</title>
        <authorList>
            <person name="Hatakeyama M."/>
            <person name="Aluri S."/>
            <person name="Balachadran M.T."/>
            <person name="Sivarajan S.R."/>
            <person name="Patrignani A."/>
            <person name="Gruter S."/>
            <person name="Poveda L."/>
            <person name="Shimizu-Inatsugi R."/>
            <person name="Baeten J."/>
            <person name="Francoijs K.J."/>
            <person name="Nataraja K.N."/>
            <person name="Reddy Y.A.N."/>
            <person name="Phadnis S."/>
            <person name="Ravikumar R.L."/>
            <person name="Schlapbach R."/>
            <person name="Sreeman S.M."/>
            <person name="Shimizu K.K."/>
        </authorList>
    </citation>
    <scope>NUCLEOTIDE SEQUENCE</scope>
</reference>
<evidence type="ECO:0000313" key="5">
    <source>
        <dbReference type="EMBL" id="GJN00491.1"/>
    </source>
</evidence>
<accession>A0AAV5CQB8</accession>